<dbReference type="OrthoDB" id="4964541at2"/>
<evidence type="ECO:0000256" key="5">
    <source>
        <dbReference type="ARBA" id="ARBA00022692"/>
    </source>
</evidence>
<dbReference type="InterPro" id="IPR007387">
    <property type="entry name" value="TRAP_DctQ"/>
</dbReference>
<evidence type="ECO:0000256" key="9">
    <source>
        <dbReference type="RuleBase" id="RU369079"/>
    </source>
</evidence>
<dbReference type="GO" id="GO:0015740">
    <property type="term" value="P:C4-dicarboxylate transport"/>
    <property type="evidence" value="ECO:0007669"/>
    <property type="project" value="TreeGrafter"/>
</dbReference>
<dbReference type="PANTHER" id="PTHR35011:SF2">
    <property type="entry name" value="2,3-DIKETO-L-GULONATE TRAP TRANSPORTER SMALL PERMEASE PROTEIN YIAM"/>
    <property type="match status" value="1"/>
</dbReference>
<dbReference type="RefSeq" id="WP_066608915.1">
    <property type="nucleotide sequence ID" value="NZ_FORY01000032.1"/>
</dbReference>
<accession>A0A1I3WVF0</accession>
<evidence type="ECO:0000256" key="7">
    <source>
        <dbReference type="ARBA" id="ARBA00023136"/>
    </source>
</evidence>
<dbReference type="GO" id="GO:0022857">
    <property type="term" value="F:transmembrane transporter activity"/>
    <property type="evidence" value="ECO:0007669"/>
    <property type="project" value="UniProtKB-UniRule"/>
</dbReference>
<evidence type="ECO:0000256" key="6">
    <source>
        <dbReference type="ARBA" id="ARBA00022989"/>
    </source>
</evidence>
<evidence type="ECO:0000313" key="12">
    <source>
        <dbReference type="Proteomes" id="UP000183299"/>
    </source>
</evidence>
<dbReference type="PANTHER" id="PTHR35011">
    <property type="entry name" value="2,3-DIKETO-L-GULONATE TRAP TRANSPORTER SMALL PERMEASE PROTEIN YIAM"/>
    <property type="match status" value="1"/>
</dbReference>
<sequence length="167" mass="18853">MKFLDDHLEEALIVILLAVMSTLIVMQVIMRYVFSASLSWSDEAARYCFVWMTYLGVAYGVKHSAHVNVTAAIDLFPERLHPWFRMLAICLIGVFALLVVWEGWFLVEKLLRFGQKSSSLGIPMAWVYMAPVVGFALVLVRLGQKLRVEIIALRTDEDTNDKNGGAS</sequence>
<dbReference type="EMBL" id="FORY01000032">
    <property type="protein sequence ID" value="SFK11233.1"/>
    <property type="molecule type" value="Genomic_DNA"/>
</dbReference>
<dbReference type="Pfam" id="PF04290">
    <property type="entry name" value="DctQ"/>
    <property type="match status" value="1"/>
</dbReference>
<dbReference type="STRING" id="576117.SAMN04488138_1324"/>
<comment type="similarity">
    <text evidence="8 9">Belongs to the TRAP transporter small permease family.</text>
</comment>
<evidence type="ECO:0000256" key="1">
    <source>
        <dbReference type="ARBA" id="ARBA00004429"/>
    </source>
</evidence>
<comment type="subunit">
    <text evidence="9">The complex comprises the extracytoplasmic solute receptor protein and the two transmembrane proteins.</text>
</comment>
<keyword evidence="12" id="KW-1185">Reference proteome</keyword>
<evidence type="ECO:0000256" key="4">
    <source>
        <dbReference type="ARBA" id="ARBA00022519"/>
    </source>
</evidence>
<keyword evidence="4 9" id="KW-0997">Cell inner membrane</keyword>
<evidence type="ECO:0000256" key="3">
    <source>
        <dbReference type="ARBA" id="ARBA00022475"/>
    </source>
</evidence>
<dbReference type="GO" id="GO:0005886">
    <property type="term" value="C:plasma membrane"/>
    <property type="evidence" value="ECO:0007669"/>
    <property type="project" value="UniProtKB-SubCell"/>
</dbReference>
<keyword evidence="6 9" id="KW-1133">Transmembrane helix</keyword>
<keyword evidence="2 9" id="KW-0813">Transport</keyword>
<name>A0A1I3WVF0_9RHOB</name>
<proteinExistence type="inferred from homology"/>
<dbReference type="GeneID" id="98666904"/>
<dbReference type="Proteomes" id="UP000183299">
    <property type="component" value="Unassembled WGS sequence"/>
</dbReference>
<evidence type="ECO:0000259" key="10">
    <source>
        <dbReference type="Pfam" id="PF04290"/>
    </source>
</evidence>
<dbReference type="AlphaFoldDB" id="A0A1I3WVF0"/>
<feature type="transmembrane region" description="Helical" evidence="9">
    <location>
        <begin position="121"/>
        <end position="140"/>
    </location>
</feature>
<comment type="subcellular location">
    <subcellularLocation>
        <location evidence="1 9">Cell inner membrane</location>
        <topology evidence="1 9">Multi-pass membrane protein</topology>
    </subcellularLocation>
</comment>
<gene>
    <name evidence="11" type="ORF">SAMN04488138_1324</name>
</gene>
<organism evidence="11 12">
    <name type="scientific">Celeribacter halophilus</name>
    <dbReference type="NCBI Taxonomy" id="576117"/>
    <lineage>
        <taxon>Bacteria</taxon>
        <taxon>Pseudomonadati</taxon>
        <taxon>Pseudomonadota</taxon>
        <taxon>Alphaproteobacteria</taxon>
        <taxon>Rhodobacterales</taxon>
        <taxon>Roseobacteraceae</taxon>
        <taxon>Celeribacter</taxon>
    </lineage>
</organism>
<reference evidence="11 12" key="1">
    <citation type="submission" date="2016-10" db="EMBL/GenBank/DDBJ databases">
        <authorList>
            <person name="de Groot N.N."/>
        </authorList>
    </citation>
    <scope>NUCLEOTIDE SEQUENCE [LARGE SCALE GENOMIC DNA]</scope>
    <source>
        <strain evidence="11 12">CGMCC 1.8891</strain>
    </source>
</reference>
<feature type="transmembrane region" description="Helical" evidence="9">
    <location>
        <begin position="44"/>
        <end position="61"/>
    </location>
</feature>
<feature type="transmembrane region" description="Helical" evidence="9">
    <location>
        <begin position="12"/>
        <end position="32"/>
    </location>
</feature>
<protein>
    <recommendedName>
        <fullName evidence="9">TRAP transporter small permease protein</fullName>
    </recommendedName>
</protein>
<feature type="transmembrane region" description="Helical" evidence="9">
    <location>
        <begin position="82"/>
        <end position="101"/>
    </location>
</feature>
<keyword evidence="3" id="KW-1003">Cell membrane</keyword>
<comment type="function">
    <text evidence="9">Part of the tripartite ATP-independent periplasmic (TRAP) transport system.</text>
</comment>
<keyword evidence="7 9" id="KW-0472">Membrane</keyword>
<keyword evidence="5 9" id="KW-0812">Transmembrane</keyword>
<feature type="domain" description="Tripartite ATP-independent periplasmic transporters DctQ component" evidence="10">
    <location>
        <begin position="21"/>
        <end position="146"/>
    </location>
</feature>
<evidence type="ECO:0000313" key="11">
    <source>
        <dbReference type="EMBL" id="SFK11233.1"/>
    </source>
</evidence>
<dbReference type="InterPro" id="IPR055348">
    <property type="entry name" value="DctQ"/>
</dbReference>
<evidence type="ECO:0000256" key="2">
    <source>
        <dbReference type="ARBA" id="ARBA00022448"/>
    </source>
</evidence>
<evidence type="ECO:0000256" key="8">
    <source>
        <dbReference type="ARBA" id="ARBA00038436"/>
    </source>
</evidence>